<reference evidence="4" key="1">
    <citation type="submission" date="2012-02" db="EMBL/GenBank/DDBJ databases">
        <title>Genome sequencing of Giardia lamblia Genotypes A2 and B isolates (DH and GS) and comparative analysis with the genomes of Genotypes A1 and E (WB and Pig).</title>
        <authorList>
            <person name="Adam R."/>
            <person name="Dahlstrom E."/>
            <person name="Martens C."/>
            <person name="Bruno D."/>
            <person name="Barbian K."/>
            <person name="Porcella S.F."/>
            <person name="Nash T."/>
        </authorList>
    </citation>
    <scope>NUCLEOTIDE SEQUENCE</scope>
    <source>
        <strain evidence="4">DH</strain>
    </source>
</reference>
<dbReference type="EMBL" id="AHGT01000017">
    <property type="protein sequence ID" value="ESU38115.1"/>
    <property type="molecule type" value="Genomic_DNA"/>
</dbReference>
<evidence type="ECO:0000313" key="3">
    <source>
        <dbReference type="EMBL" id="ESU38115.1"/>
    </source>
</evidence>
<name>V6TMC2_GIAIN</name>
<protein>
    <submittedName>
        <fullName evidence="3">Uncharacterized protein</fullName>
    </submittedName>
</protein>
<organism evidence="3 4">
    <name type="scientific">Giardia intestinalis</name>
    <name type="common">Giardia lamblia</name>
    <dbReference type="NCBI Taxonomy" id="5741"/>
    <lineage>
        <taxon>Eukaryota</taxon>
        <taxon>Metamonada</taxon>
        <taxon>Diplomonadida</taxon>
        <taxon>Hexamitidae</taxon>
        <taxon>Giardiinae</taxon>
        <taxon>Giardia</taxon>
    </lineage>
</organism>
<dbReference type="VEuPathDB" id="GiardiaDB:DHA2_150255"/>
<dbReference type="AlphaFoldDB" id="V6TMC2"/>
<comment type="caution">
    <text evidence="3">The sequence shown here is derived from an EMBL/GenBank/DDBJ whole genome shotgun (WGS) entry which is preliminary data.</text>
</comment>
<evidence type="ECO:0000313" key="4">
    <source>
        <dbReference type="Proteomes" id="UP000018320"/>
    </source>
</evidence>
<reference evidence="3 4" key="2">
    <citation type="journal article" date="2013" name="Genome Biol. Evol.">
        <title>Genome sequencing of Giardia lamblia genotypes A2 and B isolates (DH and GS) and comparative analysis with the genomes of genotypes A1 and E (WB and Pig).</title>
        <authorList>
            <person name="Adam R.D."/>
            <person name="Dahlstrom E.W."/>
            <person name="Martens C.A."/>
            <person name="Bruno D.P."/>
            <person name="Barbian K.D."/>
            <person name="Ricklefs S.M."/>
            <person name="Hernandez M.M."/>
            <person name="Narla N.P."/>
            <person name="Patel R.B."/>
            <person name="Porcella S.F."/>
            <person name="Nash T.E."/>
        </authorList>
    </citation>
    <scope>NUCLEOTIDE SEQUENCE [LARGE SCALE GENOMIC DNA]</scope>
    <source>
        <strain evidence="3 4">DH</strain>
    </source>
</reference>
<feature type="region of interest" description="Disordered" evidence="1">
    <location>
        <begin position="1"/>
        <end position="20"/>
    </location>
</feature>
<keyword evidence="2" id="KW-0812">Transmembrane</keyword>
<evidence type="ECO:0000256" key="1">
    <source>
        <dbReference type="SAM" id="MobiDB-lite"/>
    </source>
</evidence>
<accession>V6TMC2</accession>
<sequence>MQPNELDVRCNTDSRNDQRGDDYRLDDDKCIFTDLSLSTSTITGISAAVVVVVGGSSTSSIGSLSLVERPLFLRRERGVSV</sequence>
<gene>
    <name evidence="3" type="ORF">DHA2_150255</name>
</gene>
<evidence type="ECO:0000256" key="2">
    <source>
        <dbReference type="SAM" id="Phobius"/>
    </source>
</evidence>
<keyword evidence="2" id="KW-0472">Membrane</keyword>
<dbReference type="Proteomes" id="UP000018320">
    <property type="component" value="Unassembled WGS sequence"/>
</dbReference>
<feature type="transmembrane region" description="Helical" evidence="2">
    <location>
        <begin position="45"/>
        <end position="67"/>
    </location>
</feature>
<proteinExistence type="predicted"/>
<keyword evidence="2" id="KW-1133">Transmembrane helix</keyword>